<name>A0ABS2NN07_9FIRM</name>
<dbReference type="InterPro" id="IPR001226">
    <property type="entry name" value="Flavodoxin_CS"/>
</dbReference>
<dbReference type="Proteomes" id="UP001314796">
    <property type="component" value="Unassembled WGS sequence"/>
</dbReference>
<feature type="domain" description="Flavodoxin-like" evidence="1">
    <location>
        <begin position="6"/>
        <end position="160"/>
    </location>
</feature>
<dbReference type="InterPro" id="IPR008254">
    <property type="entry name" value="Flavodoxin/NO_synth"/>
</dbReference>
<dbReference type="PANTHER" id="PTHR39201">
    <property type="entry name" value="EXPORTED PROTEIN-RELATED"/>
    <property type="match status" value="1"/>
</dbReference>
<proteinExistence type="predicted"/>
<dbReference type="SUPFAM" id="SSF52218">
    <property type="entry name" value="Flavoproteins"/>
    <property type="match status" value="1"/>
</dbReference>
<evidence type="ECO:0000313" key="3">
    <source>
        <dbReference type="Proteomes" id="UP001314796"/>
    </source>
</evidence>
<reference evidence="2 3" key="1">
    <citation type="submission" date="2021-01" db="EMBL/GenBank/DDBJ databases">
        <title>Genomic Encyclopedia of Type Strains, Phase IV (KMG-IV): sequencing the most valuable type-strain genomes for metagenomic binning, comparative biology and taxonomic classification.</title>
        <authorList>
            <person name="Goeker M."/>
        </authorList>
    </citation>
    <scope>NUCLEOTIDE SEQUENCE [LARGE SCALE GENOMIC DNA]</scope>
    <source>
        <strain evidence="2 3">DSM 25890</strain>
    </source>
</reference>
<gene>
    <name evidence="2" type="ORF">JOC73_000824</name>
</gene>
<sequence length="160" mass="18135">MENLKKLVVYYSLEGNTKLIAEAIASETGADLLELKPIKDVSPTGFMRFVWGGKQVMFKERPELQPVNVKIEDYDVIYMGSPVWAGSYAPAFNTFFNNHQIIGKKIGLFGCYGGQEGKLFINYRNQLEGNEIIGEIGFKNPLTLSKQESQLRAKEWAKKY</sequence>
<evidence type="ECO:0000313" key="2">
    <source>
        <dbReference type="EMBL" id="MBM7614313.1"/>
    </source>
</evidence>
<protein>
    <submittedName>
        <fullName evidence="2">Flavodoxin</fullName>
    </submittedName>
</protein>
<dbReference type="Gene3D" id="3.40.50.360">
    <property type="match status" value="1"/>
</dbReference>
<dbReference type="PANTHER" id="PTHR39201:SF1">
    <property type="entry name" value="FLAVODOXIN-LIKE DOMAIN-CONTAINING PROTEIN"/>
    <property type="match status" value="1"/>
</dbReference>
<dbReference type="EMBL" id="JAFBEE010000003">
    <property type="protein sequence ID" value="MBM7614313.1"/>
    <property type="molecule type" value="Genomic_DNA"/>
</dbReference>
<evidence type="ECO:0000259" key="1">
    <source>
        <dbReference type="PROSITE" id="PS50902"/>
    </source>
</evidence>
<accession>A0ABS2NN07</accession>
<dbReference type="RefSeq" id="WP_204400587.1">
    <property type="nucleotide sequence ID" value="NZ_JAFBEE010000003.1"/>
</dbReference>
<dbReference type="Pfam" id="PF12682">
    <property type="entry name" value="Flavodoxin_4"/>
    <property type="match status" value="1"/>
</dbReference>
<organism evidence="2 3">
    <name type="scientific">Alkaliphilus hydrothermalis</name>
    <dbReference type="NCBI Taxonomy" id="1482730"/>
    <lineage>
        <taxon>Bacteria</taxon>
        <taxon>Bacillati</taxon>
        <taxon>Bacillota</taxon>
        <taxon>Clostridia</taxon>
        <taxon>Peptostreptococcales</taxon>
        <taxon>Natronincolaceae</taxon>
        <taxon>Alkaliphilus</taxon>
    </lineage>
</organism>
<dbReference type="InterPro" id="IPR029039">
    <property type="entry name" value="Flavoprotein-like_sf"/>
</dbReference>
<dbReference type="PROSITE" id="PS50902">
    <property type="entry name" value="FLAVODOXIN_LIKE"/>
    <property type="match status" value="1"/>
</dbReference>
<keyword evidence="3" id="KW-1185">Reference proteome</keyword>
<dbReference type="PROSITE" id="PS00201">
    <property type="entry name" value="FLAVODOXIN"/>
    <property type="match status" value="1"/>
</dbReference>
<comment type="caution">
    <text evidence="2">The sequence shown here is derived from an EMBL/GenBank/DDBJ whole genome shotgun (WGS) entry which is preliminary data.</text>
</comment>